<sequence>MGYNHNFKAILASSLLAAGLAVPSFAAPRQMENLTRGLVASNVGKGMLVCWRLLGTDDPATEFVLYRDGKKIASIGKSAGTSYLDATGTATSKYTVAAVVDGKEQSQVGLSLVLDKTVSNSGKSFPYKTFKVEPPAAQTMPNGEKCTYVPNDMSTADLDGDGEYELILKWDPSNAHDNSQTGYTGTVFIDAYKLDGKRLWRIDLGKNIRAGAHYTQFQVFDYDGDGKAEMIVKTADGTIDGTGKAVGDKSKDYRDGNGLVLKGPEYLTVFRGADGAAVSTVDFVPSRDINQHVKGKDGKGYWGDNYGNRCERYLAATGYLDGVHPSAIFARGYYTSAYVVAYDFDGKTLKQRWYHKSEDPGKGLYGEGNHSLQAADLDGDGYDEVFFGAAALNHDGTLRYRTGLGHGDAHHIGDLDPDHPGLESWDVHEHKDAKYTDELRAHDGTIIWGTAQPNPGVDNGRGMAADVDSTHRGYEMWSSKGGGMFTVKHEKIGSPAVSQNFRIYFDGDAYDELLDGAYVTKFNSKDVKAEVYFDGPTALGVTGCNGTKNTPSLIADLFGDWREELVVRSEKDPTTIYIIATPVTSPHRVYTLMHDATYRTAVASENTAYNQPPHVGFFMPDMVKKLKQPDIYVVGESVEVPVDTTPVVNDGLSMLDASTPKDGVGWTEKTNEGFLKNGYFNFDNTLSSYGVWEIFSKTEAKTTLIIRYANGGNADRSMAVSVNGKSAGTVSFPATGWTTYKEASVDVKLKAGVNTLKLTSMTSDGGPNVDMFTFGIDGVELYDGTQVVDKPVSIAPQSFRPNVYNPVTGILRTREAGLAEIYAFDVTGKLVGGISRNVTAGTSKVMFDREMLPRGAYMMVVKLNGRVISKSMHNAAK</sequence>
<dbReference type="Pfam" id="PF22704">
    <property type="entry name" value="CBM13-like"/>
    <property type="match status" value="1"/>
</dbReference>
<dbReference type="PANTHER" id="PTHR43118:SF1">
    <property type="entry name" value="RHAMNOGALACTURONAN LYASE (EUROFUNG)"/>
    <property type="match status" value="1"/>
</dbReference>
<dbReference type="CDD" id="cd04082">
    <property type="entry name" value="CBM35_pectate_lyase-like"/>
    <property type="match status" value="1"/>
</dbReference>
<name>A0A380RXU3_FIBSU</name>
<dbReference type="InterPro" id="IPR041624">
    <property type="entry name" value="RGI_lyase"/>
</dbReference>
<evidence type="ECO:0000313" key="4">
    <source>
        <dbReference type="Proteomes" id="UP000255423"/>
    </source>
</evidence>
<dbReference type="InterPro" id="IPR005084">
    <property type="entry name" value="CBM6"/>
</dbReference>
<feature type="signal peptide" evidence="1">
    <location>
        <begin position="1"/>
        <end position="26"/>
    </location>
</feature>
<dbReference type="Gene3D" id="2.60.120.260">
    <property type="entry name" value="Galactose-binding domain-like"/>
    <property type="match status" value="1"/>
</dbReference>
<evidence type="ECO:0000259" key="2">
    <source>
        <dbReference type="PROSITE" id="PS51175"/>
    </source>
</evidence>
<dbReference type="PROSITE" id="PS51175">
    <property type="entry name" value="CBM6"/>
    <property type="match status" value="1"/>
</dbReference>
<reference evidence="3 4" key="1">
    <citation type="submission" date="2017-08" db="EMBL/GenBank/DDBJ databases">
        <authorList>
            <person name="de Groot N.N."/>
        </authorList>
    </citation>
    <scope>NUCLEOTIDE SEQUENCE [LARGE SCALE GENOMIC DNA]</scope>
    <source>
        <strain evidence="3 4">HM2</strain>
    </source>
</reference>
<dbReference type="SUPFAM" id="SSF69318">
    <property type="entry name" value="Integrin alpha N-terminal domain"/>
    <property type="match status" value="1"/>
</dbReference>
<dbReference type="SUPFAM" id="SSF49785">
    <property type="entry name" value="Galactose-binding domain-like"/>
    <property type="match status" value="1"/>
</dbReference>
<dbReference type="RefSeq" id="WP_109572265.1">
    <property type="nucleotide sequence ID" value="NZ_UHJL01000001.1"/>
</dbReference>
<dbReference type="InterPro" id="IPR049366">
    <property type="entry name" value="RGL11_C"/>
</dbReference>
<dbReference type="AlphaFoldDB" id="A0A380RXU3"/>
<protein>
    <submittedName>
        <fullName evidence="3">Carbohydrate binding module (Family 6)</fullName>
    </submittedName>
</protein>
<gene>
    <name evidence="3" type="ORF">SAMN05661053_0942</name>
</gene>
<feature type="domain" description="CBM6" evidence="2">
    <location>
        <begin position="653"/>
        <end position="775"/>
    </location>
</feature>
<dbReference type="EMBL" id="UHJL01000001">
    <property type="protein sequence ID" value="SUQ19702.1"/>
    <property type="molecule type" value="Genomic_DNA"/>
</dbReference>
<dbReference type="Pfam" id="PF18370">
    <property type="entry name" value="RGI_lyase"/>
    <property type="match status" value="1"/>
</dbReference>
<evidence type="ECO:0000256" key="1">
    <source>
        <dbReference type="SAM" id="SignalP"/>
    </source>
</evidence>
<evidence type="ECO:0000313" key="3">
    <source>
        <dbReference type="EMBL" id="SUQ19702.1"/>
    </source>
</evidence>
<dbReference type="Proteomes" id="UP000255423">
    <property type="component" value="Unassembled WGS sequence"/>
</dbReference>
<dbReference type="InterPro" id="IPR034641">
    <property type="entry name" value="RGL11"/>
</dbReference>
<dbReference type="InterPro" id="IPR013783">
    <property type="entry name" value="Ig-like_fold"/>
</dbReference>
<dbReference type="InterPro" id="IPR008979">
    <property type="entry name" value="Galactose-bd-like_sf"/>
</dbReference>
<keyword evidence="1" id="KW-0732">Signal</keyword>
<dbReference type="InterPro" id="IPR055240">
    <property type="entry name" value="CBM13-like"/>
</dbReference>
<feature type="chain" id="PRO_5016665798" evidence="1">
    <location>
        <begin position="27"/>
        <end position="877"/>
    </location>
</feature>
<dbReference type="GO" id="GO:0030246">
    <property type="term" value="F:carbohydrate binding"/>
    <property type="evidence" value="ECO:0007669"/>
    <property type="project" value="InterPro"/>
</dbReference>
<accession>A0A380RXU3</accession>
<proteinExistence type="predicted"/>
<dbReference type="CDD" id="cd10318">
    <property type="entry name" value="RGL11"/>
    <property type="match status" value="1"/>
</dbReference>
<dbReference type="PANTHER" id="PTHR43118">
    <property type="entry name" value="RHAMNOGALACTURONAN LYASE (EUROFUNG)"/>
    <property type="match status" value="1"/>
</dbReference>
<dbReference type="Gene3D" id="2.60.40.10">
    <property type="entry name" value="Immunoglobulins"/>
    <property type="match status" value="1"/>
</dbReference>
<organism evidence="3 4">
    <name type="scientific">Fibrobacter succinogenes</name>
    <name type="common">Bacteroides succinogenes</name>
    <dbReference type="NCBI Taxonomy" id="833"/>
    <lineage>
        <taxon>Bacteria</taxon>
        <taxon>Pseudomonadati</taxon>
        <taxon>Fibrobacterota</taxon>
        <taxon>Fibrobacteria</taxon>
        <taxon>Fibrobacterales</taxon>
        <taxon>Fibrobacteraceae</taxon>
        <taxon>Fibrobacter</taxon>
    </lineage>
</organism>
<dbReference type="Pfam" id="PF21348">
    <property type="entry name" value="RGL11_C"/>
    <property type="match status" value="1"/>
</dbReference>
<dbReference type="InterPro" id="IPR028994">
    <property type="entry name" value="Integrin_alpha_N"/>
</dbReference>